<evidence type="ECO:0000313" key="2">
    <source>
        <dbReference type="EMBL" id="KAF9467614.1"/>
    </source>
</evidence>
<evidence type="ECO:0000313" key="3">
    <source>
        <dbReference type="Proteomes" id="UP000807353"/>
    </source>
</evidence>
<gene>
    <name evidence="2" type="ORF">BDZ94DRAFT_970127</name>
</gene>
<name>A0A9P5YE59_9AGAR</name>
<reference evidence="2" key="1">
    <citation type="submission" date="2020-11" db="EMBL/GenBank/DDBJ databases">
        <authorList>
            <consortium name="DOE Joint Genome Institute"/>
            <person name="Ahrendt S."/>
            <person name="Riley R."/>
            <person name="Andreopoulos W."/>
            <person name="Labutti K."/>
            <person name="Pangilinan J."/>
            <person name="Ruiz-Duenas F.J."/>
            <person name="Barrasa J.M."/>
            <person name="Sanchez-Garcia M."/>
            <person name="Camarero S."/>
            <person name="Miyauchi S."/>
            <person name="Serrano A."/>
            <person name="Linde D."/>
            <person name="Babiker R."/>
            <person name="Drula E."/>
            <person name="Ayuso-Fernandez I."/>
            <person name="Pacheco R."/>
            <person name="Padilla G."/>
            <person name="Ferreira P."/>
            <person name="Barriuso J."/>
            <person name="Kellner H."/>
            <person name="Castanera R."/>
            <person name="Alfaro M."/>
            <person name="Ramirez L."/>
            <person name="Pisabarro A.G."/>
            <person name="Kuo A."/>
            <person name="Tritt A."/>
            <person name="Lipzen A."/>
            <person name="He G."/>
            <person name="Yan M."/>
            <person name="Ng V."/>
            <person name="Cullen D."/>
            <person name="Martin F."/>
            <person name="Rosso M.-N."/>
            <person name="Henrissat B."/>
            <person name="Hibbett D."/>
            <person name="Martinez A.T."/>
            <person name="Grigoriev I.V."/>
        </authorList>
    </citation>
    <scope>NUCLEOTIDE SEQUENCE</scope>
    <source>
        <strain evidence="2">CBS 247.69</strain>
    </source>
</reference>
<dbReference type="EMBL" id="MU150236">
    <property type="protein sequence ID" value="KAF9467614.1"/>
    <property type="molecule type" value="Genomic_DNA"/>
</dbReference>
<dbReference type="Pfam" id="PF12937">
    <property type="entry name" value="F-box-like"/>
    <property type="match status" value="1"/>
</dbReference>
<dbReference type="PROSITE" id="PS50181">
    <property type="entry name" value="FBOX"/>
    <property type="match status" value="1"/>
</dbReference>
<dbReference type="Proteomes" id="UP000807353">
    <property type="component" value="Unassembled WGS sequence"/>
</dbReference>
<dbReference type="AlphaFoldDB" id="A0A9P5YE59"/>
<proteinExistence type="predicted"/>
<dbReference type="OrthoDB" id="3188866at2759"/>
<dbReference type="InterPro" id="IPR001810">
    <property type="entry name" value="F-box_dom"/>
</dbReference>
<feature type="domain" description="F-box" evidence="1">
    <location>
        <begin position="9"/>
        <end position="54"/>
    </location>
</feature>
<comment type="caution">
    <text evidence="2">The sequence shown here is derived from an EMBL/GenBank/DDBJ whole genome shotgun (WGS) entry which is preliminary data.</text>
</comment>
<sequence>MLTMSHESFRLEAELPAELIQVIFRCLDSQSLLNLMTTNKRISGIACTILYQSIELDLDRARFASCMRALSDSEHSKLVNRLRVDFERRAPDGPNAIFFGDVEGAKLIHCLKHLPNLQHLTLNMSLFDATKPLNTAFPFKLVGFSTTLRCDIDLLAFVERQPTLQELRIDSSIEPPGLPLDNIRLPEVRVLRWGDEPGPNPAAFELLKRVSSIRDIHAIFSEPEMMESTMAALKYWQNPARAFFTILFDCHAIPLASSGIEGLSYLSFSESAVHPGCFNDVKELRLRNYPCLKALNFRWTEVTWRNFEAGAGLSEAIGLWFAECRFLENVTFDIIGAHGLRYRECRRRNIEIGS</sequence>
<keyword evidence="3" id="KW-1185">Reference proteome</keyword>
<evidence type="ECO:0000259" key="1">
    <source>
        <dbReference type="PROSITE" id="PS50181"/>
    </source>
</evidence>
<organism evidence="2 3">
    <name type="scientific">Collybia nuda</name>
    <dbReference type="NCBI Taxonomy" id="64659"/>
    <lineage>
        <taxon>Eukaryota</taxon>
        <taxon>Fungi</taxon>
        <taxon>Dikarya</taxon>
        <taxon>Basidiomycota</taxon>
        <taxon>Agaricomycotina</taxon>
        <taxon>Agaricomycetes</taxon>
        <taxon>Agaricomycetidae</taxon>
        <taxon>Agaricales</taxon>
        <taxon>Tricholomatineae</taxon>
        <taxon>Clitocybaceae</taxon>
        <taxon>Collybia</taxon>
    </lineage>
</organism>
<accession>A0A9P5YE59</accession>
<protein>
    <recommendedName>
        <fullName evidence="1">F-box domain-containing protein</fullName>
    </recommendedName>
</protein>